<gene>
    <name evidence="2" type="ORF">P7K49_024751</name>
</gene>
<evidence type="ECO:0000313" key="2">
    <source>
        <dbReference type="EMBL" id="KAK2099300.1"/>
    </source>
</evidence>
<keyword evidence="3" id="KW-1185">Reference proteome</keyword>
<dbReference type="Proteomes" id="UP001266305">
    <property type="component" value="Unassembled WGS sequence"/>
</dbReference>
<proteinExistence type="predicted"/>
<dbReference type="EMBL" id="JASSZA010000011">
    <property type="protein sequence ID" value="KAK2099300.1"/>
    <property type="molecule type" value="Genomic_DNA"/>
</dbReference>
<sequence>MVVRLEPEAEWPACHALPSPGGTGPPHSHPCVSHTVEPPFLPFPLPVGRVPGAGCAGPGAVLPEHEAAHGELGAQEVPGCPGEGVQREERSDGGGGATPERGLRVGFKNCESRWGAHAFHQLGRCVCIGRSSSAGPPGASPQEPGPCRASKPSLEDPVNVAILLSLVGVKSILANQWSTLLQDNALRASVLWEKTVHLLQEMSGDEAPLPMGRPPRPLPMGRPPRPLPVGRPPRPLPVGRPPRPLPPQE</sequence>
<protein>
    <submittedName>
        <fullName evidence="2">Uncharacterized protein</fullName>
    </submittedName>
</protein>
<evidence type="ECO:0000256" key="1">
    <source>
        <dbReference type="SAM" id="MobiDB-lite"/>
    </source>
</evidence>
<evidence type="ECO:0000313" key="3">
    <source>
        <dbReference type="Proteomes" id="UP001266305"/>
    </source>
</evidence>
<feature type="compositionally biased region" description="Pro residues" evidence="1">
    <location>
        <begin position="211"/>
        <end position="249"/>
    </location>
</feature>
<feature type="region of interest" description="Disordered" evidence="1">
    <location>
        <begin position="203"/>
        <end position="249"/>
    </location>
</feature>
<reference evidence="2 3" key="1">
    <citation type="submission" date="2023-05" db="EMBL/GenBank/DDBJ databases">
        <title>B98-5 Cell Line De Novo Hybrid Assembly: An Optical Mapping Approach.</title>
        <authorList>
            <person name="Kananen K."/>
            <person name="Auerbach J.A."/>
            <person name="Kautto E."/>
            <person name="Blachly J.S."/>
        </authorList>
    </citation>
    <scope>NUCLEOTIDE SEQUENCE [LARGE SCALE GENOMIC DNA]</scope>
    <source>
        <strain evidence="2">B95-8</strain>
        <tissue evidence="2">Cell line</tissue>
    </source>
</reference>
<feature type="region of interest" description="Disordered" evidence="1">
    <location>
        <begin position="74"/>
        <end position="101"/>
    </location>
</feature>
<name>A0ABQ9URB1_SAGOE</name>
<comment type="caution">
    <text evidence="2">The sequence shown here is derived from an EMBL/GenBank/DDBJ whole genome shotgun (WGS) entry which is preliminary data.</text>
</comment>
<feature type="region of interest" description="Disordered" evidence="1">
    <location>
        <begin position="132"/>
        <end position="153"/>
    </location>
</feature>
<feature type="compositionally biased region" description="Low complexity" evidence="1">
    <location>
        <begin position="132"/>
        <end position="146"/>
    </location>
</feature>
<accession>A0ABQ9URB1</accession>
<organism evidence="2 3">
    <name type="scientific">Saguinus oedipus</name>
    <name type="common">Cotton-top tamarin</name>
    <name type="synonym">Oedipomidas oedipus</name>
    <dbReference type="NCBI Taxonomy" id="9490"/>
    <lineage>
        <taxon>Eukaryota</taxon>
        <taxon>Metazoa</taxon>
        <taxon>Chordata</taxon>
        <taxon>Craniata</taxon>
        <taxon>Vertebrata</taxon>
        <taxon>Euteleostomi</taxon>
        <taxon>Mammalia</taxon>
        <taxon>Eutheria</taxon>
        <taxon>Euarchontoglires</taxon>
        <taxon>Primates</taxon>
        <taxon>Haplorrhini</taxon>
        <taxon>Platyrrhini</taxon>
        <taxon>Cebidae</taxon>
        <taxon>Callitrichinae</taxon>
        <taxon>Saguinus</taxon>
    </lineage>
</organism>